<dbReference type="RefSeq" id="WP_262567368.1">
    <property type="nucleotide sequence ID" value="NZ_JAPFCC010000001.1"/>
</dbReference>
<evidence type="ECO:0000313" key="2">
    <source>
        <dbReference type="Proteomes" id="UP001209854"/>
    </source>
</evidence>
<gene>
    <name evidence="1" type="ORF">NX722_07025</name>
</gene>
<protein>
    <submittedName>
        <fullName evidence="1">Uncharacterized protein</fullName>
    </submittedName>
</protein>
<comment type="caution">
    <text evidence="1">The sequence shown here is derived from an EMBL/GenBank/DDBJ whole genome shotgun (WGS) entry which is preliminary data.</text>
</comment>
<keyword evidence="2" id="KW-1185">Reference proteome</keyword>
<dbReference type="Proteomes" id="UP001209854">
    <property type="component" value="Unassembled WGS sequence"/>
</dbReference>
<reference evidence="1 2" key="1">
    <citation type="submission" date="2022-10" db="EMBL/GenBank/DDBJ databases">
        <title>High-quality genome sequences of two octocoral-associated bacteria, Endozoicomonas euniceicola EF212 and Endozoicomonas gorgoniicola PS125.</title>
        <authorList>
            <person name="Chiou Y.-J."/>
            <person name="Chen Y.-H."/>
        </authorList>
    </citation>
    <scope>NUCLEOTIDE SEQUENCE [LARGE SCALE GENOMIC DNA]</scope>
    <source>
        <strain evidence="1 2">PS125</strain>
    </source>
</reference>
<evidence type="ECO:0000313" key="1">
    <source>
        <dbReference type="EMBL" id="MCW7552402.1"/>
    </source>
</evidence>
<proteinExistence type="predicted"/>
<accession>A0ABT3MSS5</accession>
<sequence length="106" mass="12421">MAVRSGDQRNWYQKAEALLEQKISALNDGYFDRYQKQDLISLLGWIYLEEEDSEKLWNLIKQTSSDLGIDPNLLHVAGRRSVDSPQKVLLCYRRIVHSKDCNHKTR</sequence>
<name>A0ABT3MSS5_9GAMM</name>
<dbReference type="EMBL" id="JAPFCC010000001">
    <property type="protein sequence ID" value="MCW7552402.1"/>
    <property type="molecule type" value="Genomic_DNA"/>
</dbReference>
<organism evidence="1 2">
    <name type="scientific">Endozoicomonas gorgoniicola</name>
    <dbReference type="NCBI Taxonomy" id="1234144"/>
    <lineage>
        <taxon>Bacteria</taxon>
        <taxon>Pseudomonadati</taxon>
        <taxon>Pseudomonadota</taxon>
        <taxon>Gammaproteobacteria</taxon>
        <taxon>Oceanospirillales</taxon>
        <taxon>Endozoicomonadaceae</taxon>
        <taxon>Endozoicomonas</taxon>
    </lineage>
</organism>